<keyword evidence="8 11" id="KW-1133">Transmembrane helix</keyword>
<dbReference type="SMART" id="SM00388">
    <property type="entry name" value="HisKA"/>
    <property type="match status" value="1"/>
</dbReference>
<dbReference type="Gene3D" id="3.30.565.10">
    <property type="entry name" value="Histidine kinase-like ATPase, C-terminal domain"/>
    <property type="match status" value="1"/>
</dbReference>
<dbReference type="InterPro" id="IPR003660">
    <property type="entry name" value="HAMP_dom"/>
</dbReference>
<dbReference type="PROSITE" id="PS50885">
    <property type="entry name" value="HAMP"/>
    <property type="match status" value="1"/>
</dbReference>
<keyword evidence="14" id="KW-0547">Nucleotide-binding</keyword>
<comment type="caution">
    <text evidence="14">The sequence shown here is derived from an EMBL/GenBank/DDBJ whole genome shotgun (WGS) entry which is preliminary data.</text>
</comment>
<evidence type="ECO:0000256" key="10">
    <source>
        <dbReference type="ARBA" id="ARBA00023136"/>
    </source>
</evidence>
<dbReference type="RefSeq" id="WP_301573231.1">
    <property type="nucleotide sequence ID" value="NZ_JAPWIE010000006.1"/>
</dbReference>
<keyword evidence="6 11" id="KW-0812">Transmembrane</keyword>
<dbReference type="InterPro" id="IPR003661">
    <property type="entry name" value="HisK_dim/P_dom"/>
</dbReference>
<dbReference type="CDD" id="cd00082">
    <property type="entry name" value="HisKA"/>
    <property type="match status" value="1"/>
</dbReference>
<dbReference type="InterPro" id="IPR036890">
    <property type="entry name" value="HATPase_C_sf"/>
</dbReference>
<dbReference type="InterPro" id="IPR036097">
    <property type="entry name" value="HisK_dim/P_sf"/>
</dbReference>
<dbReference type="Gene3D" id="1.10.287.130">
    <property type="match status" value="1"/>
</dbReference>
<evidence type="ECO:0000256" key="5">
    <source>
        <dbReference type="ARBA" id="ARBA00022679"/>
    </source>
</evidence>
<dbReference type="Pfam" id="PF02518">
    <property type="entry name" value="HATPase_c"/>
    <property type="match status" value="1"/>
</dbReference>
<evidence type="ECO:0000259" key="12">
    <source>
        <dbReference type="PROSITE" id="PS50109"/>
    </source>
</evidence>
<keyword evidence="15" id="KW-1185">Reference proteome</keyword>
<dbReference type="CDD" id="cd06225">
    <property type="entry name" value="HAMP"/>
    <property type="match status" value="1"/>
</dbReference>
<dbReference type="EC" id="2.7.13.3" evidence="3"/>
<dbReference type="InterPro" id="IPR004358">
    <property type="entry name" value="Sig_transdc_His_kin-like_C"/>
</dbReference>
<dbReference type="SUPFAM" id="SSF55874">
    <property type="entry name" value="ATPase domain of HSP90 chaperone/DNA topoisomerase II/histidine kinase"/>
    <property type="match status" value="1"/>
</dbReference>
<gene>
    <name evidence="14" type="ORF">O4213_21300</name>
</gene>
<name>A0ABT4MZT4_GORRU</name>
<evidence type="ECO:0000256" key="8">
    <source>
        <dbReference type="ARBA" id="ARBA00022989"/>
    </source>
</evidence>
<feature type="domain" description="HAMP" evidence="13">
    <location>
        <begin position="200"/>
        <end position="253"/>
    </location>
</feature>
<evidence type="ECO:0000313" key="14">
    <source>
        <dbReference type="EMBL" id="MCZ4552540.1"/>
    </source>
</evidence>
<keyword evidence="10 11" id="KW-0472">Membrane</keyword>
<dbReference type="Proteomes" id="UP001067235">
    <property type="component" value="Unassembled WGS sequence"/>
</dbReference>
<protein>
    <recommendedName>
        <fullName evidence="3">histidine kinase</fullName>
        <ecNumber evidence="3">2.7.13.3</ecNumber>
    </recommendedName>
</protein>
<dbReference type="InterPro" id="IPR050428">
    <property type="entry name" value="TCS_sensor_his_kinase"/>
</dbReference>
<keyword evidence="7" id="KW-0418">Kinase</keyword>
<dbReference type="GO" id="GO:0005524">
    <property type="term" value="F:ATP binding"/>
    <property type="evidence" value="ECO:0007669"/>
    <property type="project" value="UniProtKB-KW"/>
</dbReference>
<comment type="catalytic activity">
    <reaction evidence="1">
        <text>ATP + protein L-histidine = ADP + protein N-phospho-L-histidine.</text>
        <dbReference type="EC" id="2.7.13.3"/>
    </reaction>
</comment>
<dbReference type="PANTHER" id="PTHR45436:SF5">
    <property type="entry name" value="SENSOR HISTIDINE KINASE TRCS"/>
    <property type="match status" value="1"/>
</dbReference>
<dbReference type="SMART" id="SM00304">
    <property type="entry name" value="HAMP"/>
    <property type="match status" value="1"/>
</dbReference>
<feature type="domain" description="Histidine kinase" evidence="12">
    <location>
        <begin position="261"/>
        <end position="472"/>
    </location>
</feature>
<evidence type="ECO:0000256" key="9">
    <source>
        <dbReference type="ARBA" id="ARBA00023012"/>
    </source>
</evidence>
<evidence type="ECO:0000256" key="6">
    <source>
        <dbReference type="ARBA" id="ARBA00022692"/>
    </source>
</evidence>
<keyword evidence="14" id="KW-0067">ATP-binding</keyword>
<dbReference type="PRINTS" id="PR00344">
    <property type="entry name" value="BCTRLSENSOR"/>
</dbReference>
<reference evidence="14" key="1">
    <citation type="submission" date="2022-12" db="EMBL/GenBank/DDBJ databases">
        <authorList>
            <person name="Krivoruchko A.V."/>
            <person name="Elkin A."/>
        </authorList>
    </citation>
    <scope>NUCLEOTIDE SEQUENCE</scope>
    <source>
        <strain evidence="14">IEGM 1388</strain>
    </source>
</reference>
<dbReference type="InterPro" id="IPR005467">
    <property type="entry name" value="His_kinase_dom"/>
</dbReference>
<evidence type="ECO:0000256" key="1">
    <source>
        <dbReference type="ARBA" id="ARBA00000085"/>
    </source>
</evidence>
<dbReference type="SUPFAM" id="SSF158472">
    <property type="entry name" value="HAMP domain-like"/>
    <property type="match status" value="1"/>
</dbReference>
<dbReference type="PROSITE" id="PS50109">
    <property type="entry name" value="HIS_KIN"/>
    <property type="match status" value="1"/>
</dbReference>
<evidence type="ECO:0000256" key="3">
    <source>
        <dbReference type="ARBA" id="ARBA00012438"/>
    </source>
</evidence>
<organism evidence="14 15">
    <name type="scientific">Gordonia rubripertincta</name>
    <name type="common">Rhodococcus corallinus</name>
    <dbReference type="NCBI Taxonomy" id="36822"/>
    <lineage>
        <taxon>Bacteria</taxon>
        <taxon>Bacillati</taxon>
        <taxon>Actinomycetota</taxon>
        <taxon>Actinomycetes</taxon>
        <taxon>Mycobacteriales</taxon>
        <taxon>Gordoniaceae</taxon>
        <taxon>Gordonia</taxon>
    </lineage>
</organism>
<evidence type="ECO:0000256" key="2">
    <source>
        <dbReference type="ARBA" id="ARBA00004236"/>
    </source>
</evidence>
<dbReference type="InterPro" id="IPR003594">
    <property type="entry name" value="HATPase_dom"/>
</dbReference>
<dbReference type="SUPFAM" id="SSF47384">
    <property type="entry name" value="Homodimeric domain of signal transducing histidine kinase"/>
    <property type="match status" value="1"/>
</dbReference>
<accession>A0ABT4MZT4</accession>
<evidence type="ECO:0000313" key="15">
    <source>
        <dbReference type="Proteomes" id="UP001067235"/>
    </source>
</evidence>
<dbReference type="PANTHER" id="PTHR45436">
    <property type="entry name" value="SENSOR HISTIDINE KINASE YKOH"/>
    <property type="match status" value="1"/>
</dbReference>
<keyword evidence="9" id="KW-0902">Two-component regulatory system</keyword>
<comment type="subcellular location">
    <subcellularLocation>
        <location evidence="2">Cell membrane</location>
    </subcellularLocation>
</comment>
<feature type="transmembrane region" description="Helical" evidence="11">
    <location>
        <begin position="172"/>
        <end position="195"/>
    </location>
</feature>
<dbReference type="EMBL" id="JAPWIE010000006">
    <property type="protein sequence ID" value="MCZ4552540.1"/>
    <property type="molecule type" value="Genomic_DNA"/>
</dbReference>
<dbReference type="Pfam" id="PF00512">
    <property type="entry name" value="HisKA"/>
    <property type="match status" value="1"/>
</dbReference>
<keyword evidence="4" id="KW-0597">Phosphoprotein</keyword>
<keyword evidence="5" id="KW-0808">Transferase</keyword>
<feature type="transmembrane region" description="Helical" evidence="11">
    <location>
        <begin position="29"/>
        <end position="52"/>
    </location>
</feature>
<evidence type="ECO:0000256" key="7">
    <source>
        <dbReference type="ARBA" id="ARBA00022777"/>
    </source>
</evidence>
<evidence type="ECO:0000256" key="11">
    <source>
        <dbReference type="SAM" id="Phobius"/>
    </source>
</evidence>
<dbReference type="SMART" id="SM00387">
    <property type="entry name" value="HATPase_c"/>
    <property type="match status" value="1"/>
</dbReference>
<sequence>MNAQPGHPGKLVVGWAWLRKQTSGVRRRLVLVATALVALALAIGAAAMLLILRQALLGAADRATVAKAHEVVAAVQNSSIDNVDRSLMATSDVVDLIQVVDSNGRVILTSKASGGGSTLQTSIPEPGAQRTFGDIRLDGGNTEYRGVAIGVSTADGDAAVEVATSEGRAREVVLFVFVLLCAFFPFVLALVMWLVHVLVGRTLKPVEEIRSEVSQISTTDLSARVTVNESGDEIAALAETMNSMLDRLEDSYSRQLQFVGDASHELRSPLVTLVGIVDLAITTGQPIDVATADQILKPEVTRLRDLITDLLLLASADESGLRLTNVDVDLDDLIDEQVRISELSHDISIDATIVPTRMTGDPQRLSSMIRNILDNAIRYSSERVSVRMSVDDARRTVRVEISDDGPGIADDAKEHVFDRFVRLDPERDRRGGGTGLGLAIVSEIVRAHHGNVRALDSEFGGTTIRIELPLDMGD</sequence>
<proteinExistence type="predicted"/>
<evidence type="ECO:0000259" key="13">
    <source>
        <dbReference type="PROSITE" id="PS50885"/>
    </source>
</evidence>
<dbReference type="Gene3D" id="6.10.340.10">
    <property type="match status" value="1"/>
</dbReference>
<evidence type="ECO:0000256" key="4">
    <source>
        <dbReference type="ARBA" id="ARBA00022553"/>
    </source>
</evidence>
<dbReference type="Pfam" id="PF00672">
    <property type="entry name" value="HAMP"/>
    <property type="match status" value="1"/>
</dbReference>